<dbReference type="SUPFAM" id="SSF57667">
    <property type="entry name" value="beta-beta-alpha zinc fingers"/>
    <property type="match status" value="1"/>
</dbReference>
<keyword evidence="1" id="KW-0479">Metal-binding</keyword>
<dbReference type="InterPro" id="IPR013087">
    <property type="entry name" value="Znf_C2H2_type"/>
</dbReference>
<keyword evidence="1" id="KW-0862">Zinc</keyword>
<dbReference type="InterPro" id="IPR036236">
    <property type="entry name" value="Znf_C2H2_sf"/>
</dbReference>
<proteinExistence type="predicted"/>
<evidence type="ECO:0000313" key="4">
    <source>
        <dbReference type="EMBL" id="KAG5666556.1"/>
    </source>
</evidence>
<feature type="domain" description="C2H2-type" evidence="3">
    <location>
        <begin position="164"/>
        <end position="192"/>
    </location>
</feature>
<dbReference type="PROSITE" id="PS00028">
    <property type="entry name" value="ZINC_FINGER_C2H2_1"/>
    <property type="match status" value="2"/>
</dbReference>
<dbReference type="OrthoDB" id="3565419at2759"/>
<gene>
    <name evidence="4" type="ORF">PVAND_014574</name>
</gene>
<reference evidence="4" key="1">
    <citation type="submission" date="2021-03" db="EMBL/GenBank/DDBJ databases">
        <title>Chromosome level genome of the anhydrobiotic midge Polypedilum vanderplanki.</title>
        <authorList>
            <person name="Yoshida Y."/>
            <person name="Kikawada T."/>
            <person name="Gusev O."/>
        </authorList>
    </citation>
    <scope>NUCLEOTIDE SEQUENCE</scope>
    <source>
        <strain evidence="4">NIAS01</strain>
        <tissue evidence="4">Whole body or cell culture</tissue>
    </source>
</reference>
<dbReference type="AlphaFoldDB" id="A0A9J6B9S7"/>
<keyword evidence="5" id="KW-1185">Reference proteome</keyword>
<dbReference type="Pfam" id="PF00096">
    <property type="entry name" value="zf-C2H2"/>
    <property type="match status" value="2"/>
</dbReference>
<evidence type="ECO:0000259" key="3">
    <source>
        <dbReference type="PROSITE" id="PS50157"/>
    </source>
</evidence>
<dbReference type="Gene3D" id="3.30.160.60">
    <property type="entry name" value="Classic Zinc Finger"/>
    <property type="match status" value="2"/>
</dbReference>
<feature type="compositionally biased region" description="Acidic residues" evidence="2">
    <location>
        <begin position="87"/>
        <end position="98"/>
    </location>
</feature>
<dbReference type="GO" id="GO:0008270">
    <property type="term" value="F:zinc ion binding"/>
    <property type="evidence" value="ECO:0007669"/>
    <property type="project" value="UniProtKB-KW"/>
</dbReference>
<protein>
    <recommendedName>
        <fullName evidence="3">C2H2-type domain-containing protein</fullName>
    </recommendedName>
</protein>
<dbReference type="PROSITE" id="PS50157">
    <property type="entry name" value="ZINC_FINGER_C2H2_2"/>
    <property type="match status" value="2"/>
</dbReference>
<sequence length="313" mass="36537">MILLICPIRIDASDDLPKSICQTCLKGVLDAIELREKSVKSELKFRGQTFAIENPRSIKLSQELNLFQMYNESDEEISQNDDKNMENDEEQSMEDNESEYNPVNLYSSQIRPKKSKYKKVANGVQCPHCPATFTFATNARRHVRQIHNSDYSIKKINEDKESVHFCDECGATFSFSTNLRRHMRQVHCYPNKKKLKREKSESFNAINSSDLTQKYCSHLYNQEVVEYLSVISENLPNTFTYKCLLCDEEGEKMKTFVQNVSNKSLSNFKRHLKICHNIEHKNIEEKKMNEKYETTGYDDESSEEKSINENNDE</sequence>
<feature type="domain" description="C2H2-type" evidence="3">
    <location>
        <begin position="124"/>
        <end position="152"/>
    </location>
</feature>
<keyword evidence="1" id="KW-0863">Zinc-finger</keyword>
<accession>A0A9J6B9S7</accession>
<evidence type="ECO:0000256" key="2">
    <source>
        <dbReference type="SAM" id="MobiDB-lite"/>
    </source>
</evidence>
<dbReference type="SMART" id="SM00355">
    <property type="entry name" value="ZnF_C2H2"/>
    <property type="match status" value="3"/>
</dbReference>
<evidence type="ECO:0000256" key="1">
    <source>
        <dbReference type="PROSITE-ProRule" id="PRU00042"/>
    </source>
</evidence>
<comment type="caution">
    <text evidence="4">The sequence shown here is derived from an EMBL/GenBank/DDBJ whole genome shotgun (WGS) entry which is preliminary data.</text>
</comment>
<feature type="region of interest" description="Disordered" evidence="2">
    <location>
        <begin position="75"/>
        <end position="99"/>
    </location>
</feature>
<dbReference type="EMBL" id="JADBJN010000004">
    <property type="protein sequence ID" value="KAG5666556.1"/>
    <property type="molecule type" value="Genomic_DNA"/>
</dbReference>
<organism evidence="4 5">
    <name type="scientific">Polypedilum vanderplanki</name>
    <name type="common">Sleeping chironomid midge</name>
    <dbReference type="NCBI Taxonomy" id="319348"/>
    <lineage>
        <taxon>Eukaryota</taxon>
        <taxon>Metazoa</taxon>
        <taxon>Ecdysozoa</taxon>
        <taxon>Arthropoda</taxon>
        <taxon>Hexapoda</taxon>
        <taxon>Insecta</taxon>
        <taxon>Pterygota</taxon>
        <taxon>Neoptera</taxon>
        <taxon>Endopterygota</taxon>
        <taxon>Diptera</taxon>
        <taxon>Nematocera</taxon>
        <taxon>Chironomoidea</taxon>
        <taxon>Chironomidae</taxon>
        <taxon>Chironominae</taxon>
        <taxon>Polypedilum</taxon>
        <taxon>Polypedilum</taxon>
    </lineage>
</organism>
<feature type="region of interest" description="Disordered" evidence="2">
    <location>
        <begin position="285"/>
        <end position="313"/>
    </location>
</feature>
<dbReference type="Proteomes" id="UP001107558">
    <property type="component" value="Chromosome 4"/>
</dbReference>
<evidence type="ECO:0000313" key="5">
    <source>
        <dbReference type="Proteomes" id="UP001107558"/>
    </source>
</evidence>
<name>A0A9J6B9S7_POLVA</name>